<gene>
    <name evidence="3" type="ORF">FA14DRAFT_19138</name>
</gene>
<evidence type="ECO:0000256" key="1">
    <source>
        <dbReference type="SAM" id="MobiDB-lite"/>
    </source>
</evidence>
<keyword evidence="4" id="KW-1185">Reference proteome</keyword>
<feature type="transmembrane region" description="Helical" evidence="2">
    <location>
        <begin position="34"/>
        <end position="52"/>
    </location>
</feature>
<feature type="region of interest" description="Disordered" evidence="1">
    <location>
        <begin position="335"/>
        <end position="361"/>
    </location>
</feature>
<dbReference type="OrthoDB" id="10583484at2759"/>
<dbReference type="RefSeq" id="XP_025358083.1">
    <property type="nucleotide sequence ID" value="XM_025501862.1"/>
</dbReference>
<reference evidence="3 4" key="1">
    <citation type="journal article" date="2018" name="Mol. Biol. Evol.">
        <title>Broad Genomic Sampling Reveals a Smut Pathogenic Ancestry of the Fungal Clade Ustilaginomycotina.</title>
        <authorList>
            <person name="Kijpornyongpan T."/>
            <person name="Mondo S.J."/>
            <person name="Barry K."/>
            <person name="Sandor L."/>
            <person name="Lee J."/>
            <person name="Lipzen A."/>
            <person name="Pangilinan J."/>
            <person name="LaButti K."/>
            <person name="Hainaut M."/>
            <person name="Henrissat B."/>
            <person name="Grigoriev I.V."/>
            <person name="Spatafora J.W."/>
            <person name="Aime M.C."/>
        </authorList>
    </citation>
    <scope>NUCLEOTIDE SEQUENCE [LARGE SCALE GENOMIC DNA]</scope>
    <source>
        <strain evidence="3 4">MCA 3882</strain>
    </source>
</reference>
<proteinExistence type="predicted"/>
<feature type="transmembrane region" description="Helical" evidence="2">
    <location>
        <begin position="184"/>
        <end position="207"/>
    </location>
</feature>
<dbReference type="InParanoid" id="A0A316VNT1"/>
<feature type="transmembrane region" description="Helical" evidence="2">
    <location>
        <begin position="94"/>
        <end position="117"/>
    </location>
</feature>
<dbReference type="EMBL" id="KZ819602">
    <property type="protein sequence ID" value="PWN37781.1"/>
    <property type="molecule type" value="Genomic_DNA"/>
</dbReference>
<protein>
    <recommendedName>
        <fullName evidence="5">DUF300-domain-containing protein</fullName>
    </recommendedName>
</protein>
<keyword evidence="2" id="KW-0472">Membrane</keyword>
<feature type="transmembrane region" description="Helical" evidence="2">
    <location>
        <begin position="138"/>
        <end position="164"/>
    </location>
</feature>
<feature type="transmembrane region" description="Helical" evidence="2">
    <location>
        <begin position="227"/>
        <end position="246"/>
    </location>
</feature>
<name>A0A316VNT1_9BASI</name>
<feature type="transmembrane region" description="Helical" evidence="2">
    <location>
        <begin position="266"/>
        <end position="289"/>
    </location>
</feature>
<keyword evidence="2" id="KW-0812">Transmembrane</keyword>
<dbReference type="AlphaFoldDB" id="A0A316VNT1"/>
<dbReference type="Proteomes" id="UP000245771">
    <property type="component" value="Unassembled WGS sequence"/>
</dbReference>
<evidence type="ECO:0000313" key="3">
    <source>
        <dbReference type="EMBL" id="PWN37781.1"/>
    </source>
</evidence>
<dbReference type="GeneID" id="37023643"/>
<evidence type="ECO:0000313" key="4">
    <source>
        <dbReference type="Proteomes" id="UP000245771"/>
    </source>
</evidence>
<evidence type="ECO:0008006" key="5">
    <source>
        <dbReference type="Google" id="ProtNLM"/>
    </source>
</evidence>
<sequence>MVTRHDVIQSSEAATLSGKIGLILGGLPEDKDTLPAVLFIILYVALFIPVIWRISKHTLTFGQVWKPLLVIMLRVTTFAFRIKLSDDQDWNQNIFVTQLILLRLGPIILTSALICLLRDAVIPYLPTVDAPNFTVKFLLKYFVALLNMATYFAFGLTIAIAFDVKAAINGNPEARVKMHISKQISIWMLVGIDACIYILVITPMVRLYQGMYIQRLVISRKKEESKFLAIASVCTFLLVVSAFKALQLAAHGRFNSRYALVVNKKILFYCVCCAGEYIACMLLATLPWARMVPPPEILEAFCRVYSSNDGGNGGNGNGFTGPNATITQTAVIPWPQPPPPGVQTDGTGIPAPGTNSGHAGS</sequence>
<accession>A0A316VNT1</accession>
<keyword evidence="2" id="KW-1133">Transmembrane helix</keyword>
<organism evidence="3 4">
    <name type="scientific">Meira miltonrushii</name>
    <dbReference type="NCBI Taxonomy" id="1280837"/>
    <lineage>
        <taxon>Eukaryota</taxon>
        <taxon>Fungi</taxon>
        <taxon>Dikarya</taxon>
        <taxon>Basidiomycota</taxon>
        <taxon>Ustilaginomycotina</taxon>
        <taxon>Exobasidiomycetes</taxon>
        <taxon>Exobasidiales</taxon>
        <taxon>Brachybasidiaceae</taxon>
        <taxon>Meira</taxon>
    </lineage>
</organism>
<evidence type="ECO:0000256" key="2">
    <source>
        <dbReference type="SAM" id="Phobius"/>
    </source>
</evidence>